<dbReference type="OrthoDB" id="416741at2759"/>
<dbReference type="PANTHER" id="PTHR14950">
    <property type="entry name" value="DICER-RELATED"/>
    <property type="match status" value="1"/>
</dbReference>
<evidence type="ECO:0000256" key="11">
    <source>
        <dbReference type="ARBA" id="ARBA00022840"/>
    </source>
</evidence>
<dbReference type="GO" id="GO:0005634">
    <property type="term" value="C:nucleus"/>
    <property type="evidence" value="ECO:0007669"/>
    <property type="project" value="TreeGrafter"/>
</dbReference>
<dbReference type="SMART" id="SM00535">
    <property type="entry name" value="RIBOc"/>
    <property type="match status" value="2"/>
</dbReference>
<dbReference type="InterPro" id="IPR000999">
    <property type="entry name" value="RNase_III_dom"/>
</dbReference>
<dbReference type="HOGENOM" id="CLU_000907_4_3_1"/>
<evidence type="ECO:0000256" key="18">
    <source>
        <dbReference type="PROSITE-ProRule" id="PRU00657"/>
    </source>
</evidence>
<feature type="domain" description="Dicer dsRNA-binding fold" evidence="23">
    <location>
        <begin position="643"/>
        <end position="733"/>
    </location>
</feature>
<dbReference type="RefSeq" id="XP_040637711.1">
    <property type="nucleotide sequence ID" value="XM_040784530.1"/>
</dbReference>
<dbReference type="SUPFAM" id="SSF69065">
    <property type="entry name" value="RNase III domain-like"/>
    <property type="match status" value="2"/>
</dbReference>
<proteinExistence type="inferred from homology"/>
<dbReference type="InterPro" id="IPR038248">
    <property type="entry name" value="Dicer_dimer_sf"/>
</dbReference>
<dbReference type="GO" id="GO:0005737">
    <property type="term" value="C:cytoplasm"/>
    <property type="evidence" value="ECO:0007669"/>
    <property type="project" value="TreeGrafter"/>
</dbReference>
<dbReference type="CDD" id="cd00593">
    <property type="entry name" value="RIBOc"/>
    <property type="match status" value="2"/>
</dbReference>
<evidence type="ECO:0000259" key="19">
    <source>
        <dbReference type="PROSITE" id="PS50142"/>
    </source>
</evidence>
<dbReference type="PROSITE" id="PS50142">
    <property type="entry name" value="RNASE_3_2"/>
    <property type="match status" value="2"/>
</dbReference>
<keyword evidence="14" id="KW-0051">Antiviral defense</keyword>
<keyword evidence="15" id="KW-0464">Manganese</keyword>
<comment type="similarity">
    <text evidence="17 18">Belongs to the helicase family. Dicer subfamily.</text>
</comment>
<evidence type="ECO:0000259" key="23">
    <source>
        <dbReference type="PROSITE" id="PS51327"/>
    </source>
</evidence>
<dbReference type="Gene3D" id="3.40.50.300">
    <property type="entry name" value="P-loop containing nucleotide triphosphate hydrolases"/>
    <property type="match status" value="2"/>
</dbReference>
<feature type="domain" description="RNase III" evidence="19">
    <location>
        <begin position="1245"/>
        <end position="1396"/>
    </location>
</feature>
<comment type="cofactor">
    <cofactor evidence="2">
        <name>Mg(2+)</name>
        <dbReference type="ChEBI" id="CHEBI:18420"/>
    </cofactor>
</comment>
<evidence type="ECO:0000256" key="10">
    <source>
        <dbReference type="ARBA" id="ARBA00022833"/>
    </source>
</evidence>
<dbReference type="InterPro" id="IPR006935">
    <property type="entry name" value="Helicase/UvrB_N"/>
</dbReference>
<dbReference type="PROSITE" id="PS51192">
    <property type="entry name" value="HELICASE_ATP_BIND_1"/>
    <property type="match status" value="1"/>
</dbReference>
<evidence type="ECO:0000256" key="3">
    <source>
        <dbReference type="ARBA" id="ARBA00020797"/>
    </source>
</evidence>
<keyword evidence="6" id="KW-0677">Repeat</keyword>
<dbReference type="GO" id="GO:0046872">
    <property type="term" value="F:metal ion binding"/>
    <property type="evidence" value="ECO:0007669"/>
    <property type="project" value="UniProtKB-KW"/>
</dbReference>
<keyword evidence="10" id="KW-0862">Zinc</keyword>
<keyword evidence="9" id="KW-0347">Helicase</keyword>
<name>A0A017SAG6_ASPRC</name>
<dbReference type="InterPro" id="IPR014001">
    <property type="entry name" value="Helicase_ATP-bd"/>
</dbReference>
<dbReference type="SUPFAM" id="SSF52540">
    <property type="entry name" value="P-loop containing nucleoside triphosphate hydrolases"/>
    <property type="match status" value="2"/>
</dbReference>
<keyword evidence="7" id="KW-0547">Nucleotide-binding</keyword>
<reference evidence="25" key="1">
    <citation type="journal article" date="2014" name="Nat. Commun.">
        <title>Genomic adaptations of the halophilic Dead Sea filamentous fungus Eurotium rubrum.</title>
        <authorList>
            <person name="Kis-Papo T."/>
            <person name="Weig A.R."/>
            <person name="Riley R."/>
            <person name="Persoh D."/>
            <person name="Salamov A."/>
            <person name="Sun H."/>
            <person name="Lipzen A."/>
            <person name="Wasser S.P."/>
            <person name="Rambold G."/>
            <person name="Grigoriev I.V."/>
            <person name="Nevo E."/>
        </authorList>
    </citation>
    <scope>NUCLEOTIDE SEQUENCE [LARGE SCALE GENOMIC DNA]</scope>
    <source>
        <strain evidence="25">CBS 135680</strain>
    </source>
</reference>
<dbReference type="GO" id="GO:0005524">
    <property type="term" value="F:ATP binding"/>
    <property type="evidence" value="ECO:0007669"/>
    <property type="project" value="UniProtKB-KW"/>
</dbReference>
<accession>A0A017SAG6</accession>
<dbReference type="GO" id="GO:0004386">
    <property type="term" value="F:helicase activity"/>
    <property type="evidence" value="ECO:0007669"/>
    <property type="project" value="UniProtKB-KW"/>
</dbReference>
<evidence type="ECO:0000256" key="4">
    <source>
        <dbReference type="ARBA" id="ARBA00022721"/>
    </source>
</evidence>
<protein>
    <recommendedName>
        <fullName evidence="3">Dicer-like protein 1</fullName>
    </recommendedName>
</protein>
<keyword evidence="25" id="KW-1185">Reference proteome</keyword>
<evidence type="ECO:0000256" key="8">
    <source>
        <dbReference type="ARBA" id="ARBA00022801"/>
    </source>
</evidence>
<comment type="cofactor">
    <cofactor evidence="1">
        <name>Mn(2+)</name>
        <dbReference type="ChEBI" id="CHEBI:29035"/>
    </cofactor>
</comment>
<dbReference type="Gene3D" id="3.30.160.380">
    <property type="entry name" value="Dicer dimerisation domain"/>
    <property type="match status" value="1"/>
</dbReference>
<dbReference type="GO" id="GO:0050688">
    <property type="term" value="P:regulation of defense response to virus"/>
    <property type="evidence" value="ECO:0007669"/>
    <property type="project" value="UniProtKB-KW"/>
</dbReference>
<evidence type="ECO:0000256" key="7">
    <source>
        <dbReference type="ARBA" id="ARBA00022741"/>
    </source>
</evidence>
<feature type="domain" description="Helicase ATP-binding" evidence="21">
    <location>
        <begin position="125"/>
        <end position="306"/>
    </location>
</feature>
<feature type="domain" description="Helicase C-terminal" evidence="22">
    <location>
        <begin position="444"/>
        <end position="607"/>
    </location>
</feature>
<dbReference type="SMART" id="SM00487">
    <property type="entry name" value="DEXDc"/>
    <property type="match status" value="1"/>
</dbReference>
<dbReference type="PROSITE" id="PS00517">
    <property type="entry name" value="RNASE_3_1"/>
    <property type="match status" value="1"/>
</dbReference>
<keyword evidence="13 18" id="KW-0694">RNA-binding</keyword>
<dbReference type="CDD" id="cd18802">
    <property type="entry name" value="SF2_C_dicer"/>
    <property type="match status" value="1"/>
</dbReference>
<keyword evidence="5" id="KW-0479">Metal-binding</keyword>
<dbReference type="Pfam" id="PF00636">
    <property type="entry name" value="Ribonuclease_3"/>
    <property type="match status" value="2"/>
</dbReference>
<dbReference type="InterPro" id="IPR003100">
    <property type="entry name" value="PAZ_dom"/>
</dbReference>
<evidence type="ECO:0000313" key="25">
    <source>
        <dbReference type="Proteomes" id="UP000019804"/>
    </source>
</evidence>
<comment type="function">
    <text evidence="16">Dicer-like endonuclease involved in cleaving double-stranded RNA in the RNA interference (RNAi) pathway. Produces 21 to 25 bp dsRNAs (siRNAs) which target the selective destruction of homologous RNAs leading to sequence-specific suppression of gene expression, called post-transcriptional gene silencing (PTGS). Part of a broad host defense response against viral infection and transposons.</text>
</comment>
<evidence type="ECO:0000256" key="15">
    <source>
        <dbReference type="ARBA" id="ARBA00023211"/>
    </source>
</evidence>
<gene>
    <name evidence="24" type="ORF">EURHEDRAFT_458720</name>
</gene>
<keyword evidence="11" id="KW-0067">ATP-binding</keyword>
<evidence type="ECO:0000256" key="2">
    <source>
        <dbReference type="ARBA" id="ARBA00001946"/>
    </source>
</evidence>
<dbReference type="STRING" id="1388766.A0A017SAG6"/>
<dbReference type="SMART" id="SM00490">
    <property type="entry name" value="HELICc"/>
    <property type="match status" value="1"/>
</dbReference>
<evidence type="ECO:0000259" key="20">
    <source>
        <dbReference type="PROSITE" id="PS50821"/>
    </source>
</evidence>
<feature type="domain" description="PAZ" evidence="20">
    <location>
        <begin position="883"/>
        <end position="1011"/>
    </location>
</feature>
<dbReference type="PROSITE" id="PS51327">
    <property type="entry name" value="DICER_DSRBF"/>
    <property type="match status" value="1"/>
</dbReference>
<evidence type="ECO:0000259" key="22">
    <source>
        <dbReference type="PROSITE" id="PS51194"/>
    </source>
</evidence>
<dbReference type="Gene3D" id="1.10.1520.10">
    <property type="entry name" value="Ribonuclease III domain"/>
    <property type="match status" value="2"/>
</dbReference>
<evidence type="ECO:0000256" key="6">
    <source>
        <dbReference type="ARBA" id="ARBA00022737"/>
    </source>
</evidence>
<dbReference type="GO" id="GO:0030422">
    <property type="term" value="P:siRNA processing"/>
    <property type="evidence" value="ECO:0007669"/>
    <property type="project" value="TreeGrafter"/>
</dbReference>
<evidence type="ECO:0000256" key="5">
    <source>
        <dbReference type="ARBA" id="ARBA00022723"/>
    </source>
</evidence>
<keyword evidence="8" id="KW-0378">Hydrolase</keyword>
<evidence type="ECO:0000256" key="14">
    <source>
        <dbReference type="ARBA" id="ARBA00023118"/>
    </source>
</evidence>
<evidence type="ECO:0000256" key="17">
    <source>
        <dbReference type="ARBA" id="ARBA00035116"/>
    </source>
</evidence>
<dbReference type="FunFam" id="3.40.50.300:FF:001988">
    <property type="entry name" value="Dicer-like protein 1"/>
    <property type="match status" value="1"/>
</dbReference>
<dbReference type="PROSITE" id="PS51194">
    <property type="entry name" value="HELICASE_CTER"/>
    <property type="match status" value="1"/>
</dbReference>
<dbReference type="Pfam" id="PF04851">
    <property type="entry name" value="ResIII"/>
    <property type="match status" value="1"/>
</dbReference>
<organism evidence="24 25">
    <name type="scientific">Aspergillus ruber (strain CBS 135680)</name>
    <dbReference type="NCBI Taxonomy" id="1388766"/>
    <lineage>
        <taxon>Eukaryota</taxon>
        <taxon>Fungi</taxon>
        <taxon>Dikarya</taxon>
        <taxon>Ascomycota</taxon>
        <taxon>Pezizomycotina</taxon>
        <taxon>Eurotiomycetes</taxon>
        <taxon>Eurotiomycetidae</taxon>
        <taxon>Eurotiales</taxon>
        <taxon>Aspergillaceae</taxon>
        <taxon>Aspergillus</taxon>
        <taxon>Aspergillus subgen. Aspergillus</taxon>
    </lineage>
</organism>
<dbReference type="FunFam" id="3.30.160.380:FF:000004">
    <property type="entry name" value="Dicer-like protein 1"/>
    <property type="match status" value="1"/>
</dbReference>
<keyword evidence="12" id="KW-0460">Magnesium</keyword>
<dbReference type="InterPro" id="IPR005034">
    <property type="entry name" value="Dicer_dimerisation"/>
</dbReference>
<evidence type="ECO:0000256" key="12">
    <source>
        <dbReference type="ARBA" id="ARBA00022842"/>
    </source>
</evidence>
<sequence length="1529" mass="173975">MTFLENTGGQSLINEQKPVVILPGNPVDSPTTEDPAVEQEYISSCVSDDDIEQEPAEDLNDVTKRRRAQNASFEALLSKRADTGPVTKKTACEDIPDAELSTAHLVARRDLGHGTLDPREYQLELFERAKVQNTIAVLDTGSGKTLIAVLLLKHVIEKELNDRAEGKLPRISFFLVDSVTLVYQQGAVLRNNIDQNIGQFFGAMGADLWSKQTWDEHFSANMVIVCTADILNQCLLNSYVRMDQINLLIFDEAHHTKKNHAYARIIRDSYLKESPPKRPRVFGMTASPIDARGDIVDAAAKLETLLDSQIATTSNLTLLRQFIKRPTEREWAYDRLEAPFGTGLYKTMKDRFGDIASLESVFRFAWNASSELGKWCSDRVWAHALAEDVLPKLEGQVSKVINDESSSRVPESAYKEIERIKEASGIVRNHTFDSPDALGSLSSKVQLLHRELRKQFEYPTETKCIVFTDMRYTARILFELFTELNIPYMRPGVLVGVRSGDLTGMNITFRQQFIALVKFRKGEINCLFATSVAEEGLDIPDCNLVVRFDLYHTLIQYVQSRGRARHSDSTYATMVEKDNFEHRERLVEVRNAEQIMQSFCEALPEDRLLNGGEHDLEAILQHEEGKRTYKIASTGATLTYHSAMAILARYASSLQYEKESLTQVTYVTLPINNTYVCEVILPEKSPIRGITGNPAMKKSSAKQCAAFDACLLLRKHKLLDDHFNSVYHRRLPAMRNAKLAITSKHTNQYDMISKPSFWDIPEKTLPTRLYAILISFKPSEPLSREHGDIILLTRERLPECPSFSIFLDEDVETNICSTDVLNKLEVSNDELDCLTDFTLRVFRDVFHKVYTKEPEKIPYWFAPAVQSTELDNSSPPRGLVDWETLSFVRKNEEIQFTTDLDPKSLVNRLVYDPWDGRFRLFTGEVDDTLRPSDSPPDWVHRRRHMDNIMSYCVSLSKNSRARFFAKANWNQPVFHAELVRLRRNLLDRMVEQEREVETRSVVCLEALRISAIPTSLVTSFLTFPAIVSRIDSHLITLDACKTLDLAVHPEFALEAFTKNSDNTEEHKGQQIHFQRGMGKNYERLEFLGDCFLKMATSIALFTQNPDDDEYDYHVNRMCLICNKNLFNVAIKKKLHMYIRSRGFSRHTWYPVGLTLQKGKDHSKKVSSESKHALGEKTIADVCEALIGASLLSGAPDHRFDMAVKAVSALVDSDNHTATKWKDYFSHYSLPRYQTMRADGFEIDLAKKVGEKLGYQFRYPRLLRSAFTHPSYPSAWAKVPCYQRLEFLGDSLLDMVCVEDLYARFPDKDPQWLTEHKMAMVSNKFLGALSVRLQLHTHLRHFSNPLQSQITHYAEEIQTVEAESEGAVDYWVGTKDPPKCLSDMVESYLGAVFVDSEFNFEMIASFFNKYIKPFFHDMSIYDTFANKHPTTYLHNRLTNEYGCANYCLKAGEFPGVDGTPASVLAAVIVHDAVIGEGMASSGRYAKIKASEKALALLEEISPTEFREKYQCDCREAKDAQDNMPDVGTAI</sequence>
<dbReference type="PANTHER" id="PTHR14950:SF62">
    <property type="entry name" value="DICER-LIKE PROTEIN 1"/>
    <property type="match status" value="1"/>
</dbReference>
<dbReference type="PROSITE" id="PS50821">
    <property type="entry name" value="PAZ"/>
    <property type="match status" value="1"/>
</dbReference>
<dbReference type="GO" id="GO:0004525">
    <property type="term" value="F:ribonuclease III activity"/>
    <property type="evidence" value="ECO:0007669"/>
    <property type="project" value="InterPro"/>
</dbReference>
<feature type="domain" description="RNase III" evidence="19">
    <location>
        <begin position="1050"/>
        <end position="1194"/>
    </location>
</feature>
<dbReference type="EMBL" id="KK088428">
    <property type="protein sequence ID" value="EYE94023.1"/>
    <property type="molecule type" value="Genomic_DNA"/>
</dbReference>
<evidence type="ECO:0000256" key="16">
    <source>
        <dbReference type="ARBA" id="ARBA00025403"/>
    </source>
</evidence>
<dbReference type="CDD" id="cd18034">
    <property type="entry name" value="DEXHc_dicer"/>
    <property type="match status" value="1"/>
</dbReference>
<evidence type="ECO:0000259" key="21">
    <source>
        <dbReference type="PROSITE" id="PS51192"/>
    </source>
</evidence>
<evidence type="ECO:0000313" key="24">
    <source>
        <dbReference type="EMBL" id="EYE94023.1"/>
    </source>
</evidence>
<evidence type="ECO:0000256" key="13">
    <source>
        <dbReference type="ARBA" id="ARBA00022884"/>
    </source>
</evidence>
<evidence type="ECO:0000256" key="9">
    <source>
        <dbReference type="ARBA" id="ARBA00022806"/>
    </source>
</evidence>
<dbReference type="GO" id="GO:0051607">
    <property type="term" value="P:defense response to virus"/>
    <property type="evidence" value="ECO:0007669"/>
    <property type="project" value="UniProtKB-KW"/>
</dbReference>
<dbReference type="InterPro" id="IPR036389">
    <property type="entry name" value="RNase_III_sf"/>
</dbReference>
<dbReference type="Pfam" id="PF24995">
    <property type="entry name" value="DSRM_2"/>
    <property type="match status" value="1"/>
</dbReference>
<dbReference type="Proteomes" id="UP000019804">
    <property type="component" value="Unassembled WGS sequence"/>
</dbReference>
<dbReference type="GeneID" id="63699654"/>
<dbReference type="FunFam" id="1.10.1520.10:FF:000015">
    <property type="entry name" value="Dicer-like protein 1"/>
    <property type="match status" value="1"/>
</dbReference>
<dbReference type="GO" id="GO:0003723">
    <property type="term" value="F:RNA binding"/>
    <property type="evidence" value="ECO:0007669"/>
    <property type="project" value="UniProtKB-UniRule"/>
</dbReference>
<dbReference type="FunFam" id="1.10.1520.10:FF:000026">
    <property type="entry name" value="Dicer-like protein 1"/>
    <property type="match status" value="1"/>
</dbReference>
<dbReference type="GO" id="GO:0003677">
    <property type="term" value="F:DNA binding"/>
    <property type="evidence" value="ECO:0007669"/>
    <property type="project" value="InterPro"/>
</dbReference>
<dbReference type="Pfam" id="PF03368">
    <property type="entry name" value="Dicer_dimer"/>
    <property type="match status" value="1"/>
</dbReference>
<dbReference type="Pfam" id="PF00271">
    <property type="entry name" value="Helicase_C"/>
    <property type="match status" value="1"/>
</dbReference>
<keyword evidence="4" id="KW-0930">Antiviral protein</keyword>
<dbReference type="InterPro" id="IPR001650">
    <property type="entry name" value="Helicase_C-like"/>
</dbReference>
<dbReference type="FunFam" id="3.40.50.300:FF:001669">
    <property type="entry name" value="Dicer-like protein 1"/>
    <property type="match status" value="1"/>
</dbReference>
<dbReference type="InterPro" id="IPR056755">
    <property type="entry name" value="DSRM_2"/>
</dbReference>
<dbReference type="InterPro" id="IPR027417">
    <property type="entry name" value="P-loop_NTPase"/>
</dbReference>
<evidence type="ECO:0000256" key="1">
    <source>
        <dbReference type="ARBA" id="ARBA00001936"/>
    </source>
</evidence>